<dbReference type="Pfam" id="PF00494">
    <property type="entry name" value="SQS_PSY"/>
    <property type="match status" value="1"/>
</dbReference>
<dbReference type="SUPFAM" id="SSF48576">
    <property type="entry name" value="Terpenoid synthases"/>
    <property type="match status" value="1"/>
</dbReference>
<dbReference type="EC" id="2.5.1.-" evidence="1"/>
<dbReference type="EMBL" id="VJOM01000030">
    <property type="protein sequence ID" value="TSE29756.1"/>
    <property type="molecule type" value="Genomic_DNA"/>
</dbReference>
<reference evidence="1 2" key="1">
    <citation type="submission" date="2019-07" db="EMBL/GenBank/DDBJ databases">
        <title>Tepidimonas taiwanensis I1-1 draft genome.</title>
        <authorList>
            <person name="Da Costa M.S."/>
            <person name="Froufe H.J.C."/>
            <person name="Egas C."/>
            <person name="Albuquerque L."/>
        </authorList>
    </citation>
    <scope>NUCLEOTIDE SEQUENCE [LARGE SCALE GENOMIC DNA]</scope>
    <source>
        <strain evidence="1 2">I1-1</strain>
    </source>
</reference>
<dbReference type="Gene3D" id="1.10.600.10">
    <property type="entry name" value="Farnesyl Diphosphate Synthase"/>
    <property type="match status" value="1"/>
</dbReference>
<organism evidence="1 2">
    <name type="scientific">Tepidimonas taiwanensis</name>
    <dbReference type="NCBI Taxonomy" id="307486"/>
    <lineage>
        <taxon>Bacteria</taxon>
        <taxon>Pseudomonadati</taxon>
        <taxon>Pseudomonadota</taxon>
        <taxon>Betaproteobacteria</taxon>
        <taxon>Burkholderiales</taxon>
        <taxon>Tepidimonas</taxon>
    </lineage>
</organism>
<dbReference type="PANTHER" id="PTHR31480">
    <property type="entry name" value="BIFUNCTIONAL LYCOPENE CYCLASE/PHYTOENE SYNTHASE"/>
    <property type="match status" value="1"/>
</dbReference>
<proteinExistence type="predicted"/>
<evidence type="ECO:0000313" key="2">
    <source>
        <dbReference type="Proteomes" id="UP000317763"/>
    </source>
</evidence>
<sequence length="296" mass="33106">MAWGSRIDHYENFPVASVLCPPRWRAAVVALYRFARTADDVADEGNAPPEARLAALATLRDGLLALWHGDGRLPSGPPTLPGAWVGMWTALDDARRRHALPLAPLLALLEAFEQDVRWTAEGRRYRDAAELLAYCERSANPVGRLLLHLAGVGDTTAQRESDAWCTALQLINLWQDVGVDLARGRCYLPDAWLRDAGLRPEAAPATWDDARLARVVERGCRLANEHLRYGWRLPRRIGGRFGWELRLVGAGAATVLARIAAWGYRTRQRRPRLHPWDTAGLLWRAWRWQPPAVSGG</sequence>
<dbReference type="AlphaFoldDB" id="A0A554X1V6"/>
<dbReference type="InterPro" id="IPR017827">
    <property type="entry name" value="HSQ_synthase_HpnC"/>
</dbReference>
<name>A0A554X1V6_9BURK</name>
<protein>
    <submittedName>
        <fullName evidence="1">Phytoene synthase</fullName>
        <ecNumber evidence="1">2.5.1.-</ecNumber>
    </submittedName>
</protein>
<dbReference type="SFLD" id="SFLDS00005">
    <property type="entry name" value="Isoprenoid_Synthase_Type_I"/>
    <property type="match status" value="1"/>
</dbReference>
<dbReference type="SFLD" id="SFLDG01212">
    <property type="entry name" value="Phytoene_synthase_like"/>
    <property type="match status" value="1"/>
</dbReference>
<keyword evidence="2" id="KW-1185">Reference proteome</keyword>
<comment type="caution">
    <text evidence="1">The sequence shown here is derived from an EMBL/GenBank/DDBJ whole genome shotgun (WGS) entry which is preliminary data.</text>
</comment>
<dbReference type="NCBIfam" id="TIGR03464">
    <property type="entry name" value="HpnC"/>
    <property type="match status" value="1"/>
</dbReference>
<dbReference type="Proteomes" id="UP000317763">
    <property type="component" value="Unassembled WGS sequence"/>
</dbReference>
<accession>A0A554X1V6</accession>
<dbReference type="GO" id="GO:0004311">
    <property type="term" value="F:geranylgeranyl diphosphate synthase activity"/>
    <property type="evidence" value="ECO:0007669"/>
    <property type="project" value="InterPro"/>
</dbReference>
<evidence type="ECO:0000313" key="1">
    <source>
        <dbReference type="EMBL" id="TSE29756.1"/>
    </source>
</evidence>
<dbReference type="OrthoDB" id="9807580at2"/>
<dbReference type="SFLD" id="SFLDG01018">
    <property type="entry name" value="Squalene/Phytoene_Synthase_Lik"/>
    <property type="match status" value="1"/>
</dbReference>
<keyword evidence="1" id="KW-0808">Transferase</keyword>
<dbReference type="InterPro" id="IPR044843">
    <property type="entry name" value="Trans_IPPS_bact-type"/>
</dbReference>
<gene>
    <name evidence="1" type="primary">crtB_2</name>
    <name evidence="1" type="ORF">Ttaiw_02184</name>
</gene>
<dbReference type="RefSeq" id="WP_058616517.1">
    <property type="nucleotide sequence ID" value="NZ_CP083911.1"/>
</dbReference>
<dbReference type="InterPro" id="IPR002060">
    <property type="entry name" value="Squ/phyt_synthse"/>
</dbReference>
<dbReference type="InterPro" id="IPR008949">
    <property type="entry name" value="Isoprenoid_synthase_dom_sf"/>
</dbReference>